<dbReference type="AlphaFoldDB" id="A0A0N9HPX6"/>
<proteinExistence type="predicted"/>
<evidence type="ECO:0000313" key="2">
    <source>
        <dbReference type="Proteomes" id="UP000063699"/>
    </source>
</evidence>
<dbReference type="Proteomes" id="UP000063699">
    <property type="component" value="Chromosome"/>
</dbReference>
<sequence>MELSTSQASVSEQVKSLLAAGTPVINLVGPIGVGKSTVLAALADDPDLSRTVTFLDDPVDVGPHDTPVVAASRKPVRGVVVEVPRWTTPEVTRLATGLGVDDELVTLLSGGLPLVVRSLCRALREIPSTVPGAVADRALREMRLEPGFAGALAELAVVGRADEELLTELVEVPRDHDWFGELAGSCLVTATVAGLAVIEPFRTLLDLRHRWRKPVAHRTAITKATVRNRRLLAAATDDDVRQALTEHSLFLTDDPLVRRTLFPASNQDPLVRKASTDEYDEIAVFLREWARQGGLNPARTDRMLDDWLTHAADGFNLVCGPDNRPVGMSFTPKITDEAMAVIEPITQQHTDSVVDGAFIGMAVCDPRQPAAHAALLRHVLAVGVQYGGLVIATPSPQYQALSQRFGFNHPGAARHDPYDCGRDSEIFTQDFVTWDRVTGWLDQLAAVGVAPPVPTDVRWCAAEIRKALEHVNDSAKLARSPLVVVTGTADVLHTFLTNAITELASAQDQTTSQAGHILHAYYLRRRRDHVGVANQLHLSRATYFRRLDHGLVALATRLLSRWT</sequence>
<dbReference type="OrthoDB" id="3918146at2"/>
<reference evidence="1 2" key="1">
    <citation type="submission" date="2015-07" db="EMBL/GenBank/DDBJ databases">
        <title>Genome sequencing of Kibdelosporangium phytohabitans.</title>
        <authorList>
            <person name="Qin S."/>
            <person name="Xing K."/>
        </authorList>
    </citation>
    <scope>NUCLEOTIDE SEQUENCE [LARGE SCALE GENOMIC DNA]</scope>
    <source>
        <strain evidence="1 2">KLBMP1111</strain>
    </source>
</reference>
<dbReference type="EMBL" id="CP012752">
    <property type="protein sequence ID" value="ALG06709.1"/>
    <property type="molecule type" value="Genomic_DNA"/>
</dbReference>
<name>A0A0N9HPX6_9PSEU</name>
<gene>
    <name evidence="1" type="ORF">AOZ06_07000</name>
</gene>
<dbReference type="RefSeq" id="WP_054288681.1">
    <property type="nucleotide sequence ID" value="NZ_CP012752.1"/>
</dbReference>
<protein>
    <submittedName>
        <fullName evidence="1">Uncharacterized protein</fullName>
    </submittedName>
</protein>
<dbReference type="KEGG" id="kphy:AOZ06_07000"/>
<organism evidence="1 2">
    <name type="scientific">Kibdelosporangium phytohabitans</name>
    <dbReference type="NCBI Taxonomy" id="860235"/>
    <lineage>
        <taxon>Bacteria</taxon>
        <taxon>Bacillati</taxon>
        <taxon>Actinomycetota</taxon>
        <taxon>Actinomycetes</taxon>
        <taxon>Pseudonocardiales</taxon>
        <taxon>Pseudonocardiaceae</taxon>
        <taxon>Kibdelosporangium</taxon>
    </lineage>
</organism>
<dbReference type="STRING" id="860235.AOZ06_07000"/>
<accession>A0A0N9HPX6</accession>
<evidence type="ECO:0000313" key="1">
    <source>
        <dbReference type="EMBL" id="ALG06709.1"/>
    </source>
</evidence>
<keyword evidence="2" id="KW-1185">Reference proteome</keyword>